<keyword evidence="2" id="KW-1185">Reference proteome</keyword>
<dbReference type="AlphaFoldDB" id="A0A9P1IEB5"/>
<comment type="caution">
    <text evidence="1">The sequence shown here is derived from an EMBL/GenBank/DDBJ whole genome shotgun (WGS) entry which is preliminary data.</text>
</comment>
<evidence type="ECO:0000313" key="2">
    <source>
        <dbReference type="Proteomes" id="UP001152747"/>
    </source>
</evidence>
<evidence type="ECO:0000313" key="1">
    <source>
        <dbReference type="EMBL" id="CAI5443298.1"/>
    </source>
</evidence>
<reference evidence="1" key="1">
    <citation type="submission" date="2022-11" db="EMBL/GenBank/DDBJ databases">
        <authorList>
            <person name="Kikuchi T."/>
        </authorList>
    </citation>
    <scope>NUCLEOTIDE SEQUENCE</scope>
    <source>
        <strain evidence="1">PS1010</strain>
    </source>
</reference>
<dbReference type="Proteomes" id="UP001152747">
    <property type="component" value="Unassembled WGS sequence"/>
</dbReference>
<proteinExistence type="predicted"/>
<protein>
    <submittedName>
        <fullName evidence="1">Uncharacterized protein</fullName>
    </submittedName>
</protein>
<name>A0A9P1IEB5_9PELO</name>
<organism evidence="1 2">
    <name type="scientific">Caenorhabditis angaria</name>
    <dbReference type="NCBI Taxonomy" id="860376"/>
    <lineage>
        <taxon>Eukaryota</taxon>
        <taxon>Metazoa</taxon>
        <taxon>Ecdysozoa</taxon>
        <taxon>Nematoda</taxon>
        <taxon>Chromadorea</taxon>
        <taxon>Rhabditida</taxon>
        <taxon>Rhabditina</taxon>
        <taxon>Rhabditomorpha</taxon>
        <taxon>Rhabditoidea</taxon>
        <taxon>Rhabditidae</taxon>
        <taxon>Peloderinae</taxon>
        <taxon>Caenorhabditis</taxon>
    </lineage>
</organism>
<gene>
    <name evidence="1" type="ORF">CAMP_LOCUS5935</name>
</gene>
<accession>A0A9P1IEB5</accession>
<sequence length="361" mass="42214">MKLLEKQQKQSIDSCELCVVLHTFAHFRFSIGLGSFHGEWINNEEKSAVGKFMELILGWKKKTNSRLYAAKDISQLHKYFSNLAQMSIQLHEILLKIEDFANRLKNLGEKKERAFVPQNNLRLKKIQNSRKCVSTSWPKFKTACQELAHLATVSAENRELQQEHQEVAQVPKIENGSGILYQQEFYESLVRPDMSVQEKLEQKMNQNAEINVFTKLFNERATMAEKVSSLSTNCAHFLNWSEEIGPEECNSVAEKTDSTPKEMLYVDLEPRLGNNIFDRLWYVWRMESDDTFRKKLIELSANYIISVDFLKILAPMYNEKLFDEVNFWLDKLSLDTNSSNIVDEIRGIRREEKKQKKEKKK</sequence>
<dbReference type="EMBL" id="CANHGI010000002">
    <property type="protein sequence ID" value="CAI5443298.1"/>
    <property type="molecule type" value="Genomic_DNA"/>
</dbReference>